<organism evidence="2 3">
    <name type="scientific">Cherax quadricarinatus</name>
    <name type="common">Australian red claw crayfish</name>
    <dbReference type="NCBI Taxonomy" id="27406"/>
    <lineage>
        <taxon>Eukaryota</taxon>
        <taxon>Metazoa</taxon>
        <taxon>Ecdysozoa</taxon>
        <taxon>Arthropoda</taxon>
        <taxon>Crustacea</taxon>
        <taxon>Multicrustacea</taxon>
        <taxon>Malacostraca</taxon>
        <taxon>Eumalacostraca</taxon>
        <taxon>Eucarida</taxon>
        <taxon>Decapoda</taxon>
        <taxon>Pleocyemata</taxon>
        <taxon>Astacidea</taxon>
        <taxon>Parastacoidea</taxon>
        <taxon>Parastacidae</taxon>
        <taxon>Cherax</taxon>
    </lineage>
</organism>
<dbReference type="AlphaFoldDB" id="A0AAW0YPC3"/>
<evidence type="ECO:0000313" key="2">
    <source>
        <dbReference type="EMBL" id="KAK8754524.1"/>
    </source>
</evidence>
<feature type="non-terminal residue" evidence="2">
    <location>
        <position position="1"/>
    </location>
</feature>
<reference evidence="2 3" key="1">
    <citation type="journal article" date="2024" name="BMC Genomics">
        <title>Genome assembly of redclaw crayfish (Cherax quadricarinatus) provides insights into its immune adaptation and hypoxia tolerance.</title>
        <authorList>
            <person name="Liu Z."/>
            <person name="Zheng J."/>
            <person name="Li H."/>
            <person name="Fang K."/>
            <person name="Wang S."/>
            <person name="He J."/>
            <person name="Zhou D."/>
            <person name="Weng S."/>
            <person name="Chi M."/>
            <person name="Gu Z."/>
            <person name="He J."/>
            <person name="Li F."/>
            <person name="Wang M."/>
        </authorList>
    </citation>
    <scope>NUCLEOTIDE SEQUENCE [LARGE SCALE GENOMIC DNA]</scope>
    <source>
        <strain evidence="2">ZL_2023a</strain>
    </source>
</reference>
<feature type="region of interest" description="Disordered" evidence="1">
    <location>
        <begin position="19"/>
        <end position="90"/>
    </location>
</feature>
<sequence length="132" mass="15115">RCHIFSNLLQELMEGFNPSPVHITNMGEDDDNDDSVDGDADNDSNESEEIQEADAQEESFNEEAAFNMSDNEENDGDEEEEDERWHSASDDINVVCWANRESMPMADVNEMEDTTPDIYDWHIISSENFLDD</sequence>
<name>A0AAW0YPC3_CHEQU</name>
<feature type="compositionally biased region" description="Acidic residues" evidence="1">
    <location>
        <begin position="70"/>
        <end position="82"/>
    </location>
</feature>
<evidence type="ECO:0000256" key="1">
    <source>
        <dbReference type="SAM" id="MobiDB-lite"/>
    </source>
</evidence>
<comment type="caution">
    <text evidence="2">The sequence shown here is derived from an EMBL/GenBank/DDBJ whole genome shotgun (WGS) entry which is preliminary data.</text>
</comment>
<accession>A0AAW0YPC3</accession>
<gene>
    <name evidence="2" type="ORF">OTU49_016580</name>
</gene>
<protein>
    <submittedName>
        <fullName evidence="2">Uncharacterized protein</fullName>
    </submittedName>
</protein>
<proteinExistence type="predicted"/>
<evidence type="ECO:0000313" key="3">
    <source>
        <dbReference type="Proteomes" id="UP001445076"/>
    </source>
</evidence>
<feature type="compositionally biased region" description="Acidic residues" evidence="1">
    <location>
        <begin position="27"/>
        <end position="61"/>
    </location>
</feature>
<dbReference type="Proteomes" id="UP001445076">
    <property type="component" value="Unassembled WGS sequence"/>
</dbReference>
<dbReference type="EMBL" id="JARKIK010000001">
    <property type="protein sequence ID" value="KAK8754524.1"/>
    <property type="molecule type" value="Genomic_DNA"/>
</dbReference>
<keyword evidence="3" id="KW-1185">Reference proteome</keyword>